<dbReference type="GO" id="GO:0005524">
    <property type="term" value="F:ATP binding"/>
    <property type="evidence" value="ECO:0007669"/>
    <property type="project" value="UniProtKB-UniRule"/>
</dbReference>
<evidence type="ECO:0000259" key="10">
    <source>
        <dbReference type="PROSITE" id="PS51198"/>
    </source>
</evidence>
<dbReference type="SUPFAM" id="SSF52540">
    <property type="entry name" value="P-loop containing nucleoside triphosphate hydrolases"/>
    <property type="match status" value="1"/>
</dbReference>
<evidence type="ECO:0000256" key="4">
    <source>
        <dbReference type="ARBA" id="ARBA00022840"/>
    </source>
</evidence>
<comment type="catalytic activity">
    <reaction evidence="6">
        <text>Couples ATP hydrolysis with the unwinding of duplex DNA by translocating in the 3'-5' direction.</text>
        <dbReference type="EC" id="5.6.2.4"/>
    </reaction>
</comment>
<dbReference type="PROSITE" id="PS51198">
    <property type="entry name" value="UVRD_HELICASE_ATP_BIND"/>
    <property type="match status" value="1"/>
</dbReference>
<reference evidence="11" key="1">
    <citation type="submission" date="2020-06" db="EMBL/GenBank/DDBJ databases">
        <title>Paenibacillus sp. nov., isolated from soil.</title>
        <authorList>
            <person name="Seo Y.L."/>
        </authorList>
    </citation>
    <scope>NUCLEOTIDE SEQUENCE [LARGE SCALE GENOMIC DNA]</scope>
    <source>
        <strain evidence="11">JW14</strain>
    </source>
</reference>
<feature type="binding site" evidence="9">
    <location>
        <begin position="24"/>
        <end position="31"/>
    </location>
    <ligand>
        <name>ATP</name>
        <dbReference type="ChEBI" id="CHEBI:30616"/>
    </ligand>
</feature>
<gene>
    <name evidence="11" type="ORF">HPT30_12965</name>
</gene>
<dbReference type="GO" id="GO:0000725">
    <property type="term" value="P:recombinational repair"/>
    <property type="evidence" value="ECO:0007669"/>
    <property type="project" value="TreeGrafter"/>
</dbReference>
<evidence type="ECO:0000256" key="9">
    <source>
        <dbReference type="PROSITE-ProRule" id="PRU00560"/>
    </source>
</evidence>
<feature type="domain" description="UvrD-like helicase ATP-binding" evidence="10">
    <location>
        <begin position="3"/>
        <end position="284"/>
    </location>
</feature>
<dbReference type="Pfam" id="PF13361">
    <property type="entry name" value="UvrD_C"/>
    <property type="match status" value="1"/>
</dbReference>
<organism evidence="11 12">
    <name type="scientific">Paenibacillus agri</name>
    <dbReference type="NCBI Taxonomy" id="2744309"/>
    <lineage>
        <taxon>Bacteria</taxon>
        <taxon>Bacillati</taxon>
        <taxon>Bacillota</taxon>
        <taxon>Bacilli</taxon>
        <taxon>Bacillales</taxon>
        <taxon>Paenibacillaceae</taxon>
        <taxon>Paenibacillus</taxon>
    </lineage>
</organism>
<comment type="caution">
    <text evidence="11">The sequence shown here is derived from an EMBL/GenBank/DDBJ whole genome shotgun (WGS) entry which is preliminary data.</text>
</comment>
<protein>
    <recommendedName>
        <fullName evidence="7">DNA 3'-5' helicase</fullName>
        <ecNumber evidence="7">5.6.2.4</ecNumber>
    </recommendedName>
</protein>
<dbReference type="PANTHER" id="PTHR11070">
    <property type="entry name" value="UVRD / RECB / PCRA DNA HELICASE FAMILY MEMBER"/>
    <property type="match status" value="1"/>
</dbReference>
<proteinExistence type="predicted"/>
<keyword evidence="3 9" id="KW-0347">Helicase</keyword>
<dbReference type="GO" id="GO:0016787">
    <property type="term" value="F:hydrolase activity"/>
    <property type="evidence" value="ECO:0007669"/>
    <property type="project" value="UniProtKB-UniRule"/>
</dbReference>
<dbReference type="Proteomes" id="UP000564806">
    <property type="component" value="Unassembled WGS sequence"/>
</dbReference>
<dbReference type="Pfam" id="PF00580">
    <property type="entry name" value="UvrD-helicase"/>
    <property type="match status" value="1"/>
</dbReference>
<accession>A0A850ENC7</accession>
<dbReference type="InterPro" id="IPR000212">
    <property type="entry name" value="DNA_helicase_UvrD/REP"/>
</dbReference>
<dbReference type="EC" id="5.6.2.4" evidence="7"/>
<dbReference type="InterPro" id="IPR014016">
    <property type="entry name" value="UvrD-like_ATP-bd"/>
</dbReference>
<comment type="catalytic activity">
    <reaction evidence="8">
        <text>ATP + H2O = ADP + phosphate + H(+)</text>
        <dbReference type="Rhea" id="RHEA:13065"/>
        <dbReference type="ChEBI" id="CHEBI:15377"/>
        <dbReference type="ChEBI" id="CHEBI:15378"/>
        <dbReference type="ChEBI" id="CHEBI:30616"/>
        <dbReference type="ChEBI" id="CHEBI:43474"/>
        <dbReference type="ChEBI" id="CHEBI:456216"/>
        <dbReference type="EC" id="5.6.2.4"/>
    </reaction>
</comment>
<evidence type="ECO:0000256" key="1">
    <source>
        <dbReference type="ARBA" id="ARBA00022741"/>
    </source>
</evidence>
<dbReference type="RefSeq" id="WP_175371800.1">
    <property type="nucleotide sequence ID" value="NZ_JABWCS010000207.1"/>
</dbReference>
<dbReference type="InterPro" id="IPR014017">
    <property type="entry name" value="DNA_helicase_UvrD-like_C"/>
</dbReference>
<dbReference type="AlphaFoldDB" id="A0A850ENC7"/>
<keyword evidence="2 9" id="KW-0378">Hydrolase</keyword>
<name>A0A850ENC7_9BACL</name>
<sequence>MFDSLSPRQRSIVFEKSGKFVVRACPGSGKTYTVAARLAHRMSNWNSPNMGIAVLSFTNVAWKEVGRKLNDNSGSVVSYPHYLGTIDSFINKYIFLPFGHLIMECNKRPILVGEPHGTWSGGNYGRDYDQYFDCTSLNINADIISTTTDMTKFHFGWKNNIDGSGNKHVKNIRNVKEKFWKLGYATQADANYFSLKILEQYPNISRSIAIRFPEMIIDEAQDTSEIQMSIIDQLIENGLENITLVGDPDQAIFEWNNARPNLFTDKFNEWIENSIILNENRRSSQKICNATAQLAYFDNPSTSITETVKDFEHIPEIIVYDPANIQATLDYFLELCGKHEVEVNHDNVAVIFRSKSIQNLIYKQPDFIKEPWLVGKKFVKDLAKGKYMAVNGDSREAFRLIERAVYKGQNYRNYCSQYELEQWISKKGLINHRKEIHRIIEMLPEPTGSIKSWVLRANTELIANGVTLQLRIDEDSSECTFDQIFKAVTDKDAIFRLGTVHTVKGETFESVLLILKEKGAKGRLYRTMLTQNYKTIDDEELRIAYVGMTRPRKLLVIAVPNELNKSAWENRLLLR</sequence>
<evidence type="ECO:0000256" key="5">
    <source>
        <dbReference type="ARBA" id="ARBA00023235"/>
    </source>
</evidence>
<keyword evidence="4 9" id="KW-0067">ATP-binding</keyword>
<dbReference type="Gene3D" id="3.40.50.300">
    <property type="entry name" value="P-loop containing nucleotide triphosphate hydrolases"/>
    <property type="match status" value="2"/>
</dbReference>
<dbReference type="InterPro" id="IPR027417">
    <property type="entry name" value="P-loop_NTPase"/>
</dbReference>
<evidence type="ECO:0000256" key="7">
    <source>
        <dbReference type="ARBA" id="ARBA00034808"/>
    </source>
</evidence>
<evidence type="ECO:0000256" key="6">
    <source>
        <dbReference type="ARBA" id="ARBA00034617"/>
    </source>
</evidence>
<keyword evidence="1 9" id="KW-0547">Nucleotide-binding</keyword>
<dbReference type="GO" id="GO:0003677">
    <property type="term" value="F:DNA binding"/>
    <property type="evidence" value="ECO:0007669"/>
    <property type="project" value="InterPro"/>
</dbReference>
<evidence type="ECO:0000256" key="2">
    <source>
        <dbReference type="ARBA" id="ARBA00022801"/>
    </source>
</evidence>
<evidence type="ECO:0000256" key="3">
    <source>
        <dbReference type="ARBA" id="ARBA00022806"/>
    </source>
</evidence>
<dbReference type="PANTHER" id="PTHR11070:SF3">
    <property type="entry name" value="DNA 3'-5' HELICASE"/>
    <property type="match status" value="1"/>
</dbReference>
<evidence type="ECO:0000313" key="11">
    <source>
        <dbReference type="EMBL" id="NUU61259.1"/>
    </source>
</evidence>
<dbReference type="GO" id="GO:0005829">
    <property type="term" value="C:cytosol"/>
    <property type="evidence" value="ECO:0007669"/>
    <property type="project" value="TreeGrafter"/>
</dbReference>
<keyword evidence="12" id="KW-1185">Reference proteome</keyword>
<evidence type="ECO:0000313" key="12">
    <source>
        <dbReference type="Proteomes" id="UP000564806"/>
    </source>
</evidence>
<dbReference type="GO" id="GO:0043138">
    <property type="term" value="F:3'-5' DNA helicase activity"/>
    <property type="evidence" value="ECO:0007669"/>
    <property type="project" value="UniProtKB-EC"/>
</dbReference>
<dbReference type="EMBL" id="JABWCS010000207">
    <property type="protein sequence ID" value="NUU61259.1"/>
    <property type="molecule type" value="Genomic_DNA"/>
</dbReference>
<evidence type="ECO:0000256" key="8">
    <source>
        <dbReference type="ARBA" id="ARBA00048988"/>
    </source>
</evidence>
<keyword evidence="5" id="KW-0413">Isomerase</keyword>